<dbReference type="InterPro" id="IPR008969">
    <property type="entry name" value="CarboxyPept-like_regulatory"/>
</dbReference>
<evidence type="ECO:0000313" key="13">
    <source>
        <dbReference type="Proteomes" id="UP000321456"/>
    </source>
</evidence>
<keyword evidence="6 8" id="KW-0472">Membrane</keyword>
<dbReference type="Gene3D" id="2.170.130.10">
    <property type="entry name" value="TonB-dependent receptor, plug domain"/>
    <property type="match status" value="1"/>
</dbReference>
<gene>
    <name evidence="12" type="ORF">FVB32_03785</name>
</gene>
<evidence type="ECO:0000259" key="10">
    <source>
        <dbReference type="Pfam" id="PF00593"/>
    </source>
</evidence>
<dbReference type="GO" id="GO:0044718">
    <property type="term" value="P:siderophore transmembrane transport"/>
    <property type="evidence" value="ECO:0007669"/>
    <property type="project" value="TreeGrafter"/>
</dbReference>
<dbReference type="EMBL" id="VRUR01000001">
    <property type="protein sequence ID" value="TXN38418.1"/>
    <property type="molecule type" value="Genomic_DNA"/>
</dbReference>
<evidence type="ECO:0000313" key="12">
    <source>
        <dbReference type="EMBL" id="TXN38418.1"/>
    </source>
</evidence>
<evidence type="ECO:0000256" key="7">
    <source>
        <dbReference type="ARBA" id="ARBA00023237"/>
    </source>
</evidence>
<evidence type="ECO:0000256" key="3">
    <source>
        <dbReference type="ARBA" id="ARBA00022452"/>
    </source>
</evidence>
<dbReference type="GO" id="GO:0009279">
    <property type="term" value="C:cell outer membrane"/>
    <property type="evidence" value="ECO:0007669"/>
    <property type="project" value="UniProtKB-SubCell"/>
</dbReference>
<dbReference type="PANTHER" id="PTHR30069:SF57">
    <property type="entry name" value="TONB-DEPENDENT RECEPTOR"/>
    <property type="match status" value="1"/>
</dbReference>
<evidence type="ECO:0000256" key="1">
    <source>
        <dbReference type="ARBA" id="ARBA00004571"/>
    </source>
</evidence>
<proteinExistence type="inferred from homology"/>
<dbReference type="InterPro" id="IPR012910">
    <property type="entry name" value="Plug_dom"/>
</dbReference>
<reference evidence="12 13" key="1">
    <citation type="submission" date="2019-08" db="EMBL/GenBank/DDBJ databases">
        <title>Professor.</title>
        <authorList>
            <person name="Park J.S."/>
        </authorList>
    </citation>
    <scope>NUCLEOTIDE SEQUENCE [LARGE SCALE GENOMIC DNA]</scope>
    <source>
        <strain evidence="12 13">176CP5-101</strain>
    </source>
</reference>
<evidence type="ECO:0000256" key="9">
    <source>
        <dbReference type="RuleBase" id="RU003357"/>
    </source>
</evidence>
<keyword evidence="5 9" id="KW-0798">TonB box</keyword>
<dbReference type="Proteomes" id="UP000321456">
    <property type="component" value="Unassembled WGS sequence"/>
</dbReference>
<feature type="domain" description="TonB-dependent receptor-like beta-barrel" evidence="10">
    <location>
        <begin position="263"/>
        <end position="677"/>
    </location>
</feature>
<accession>A0A5C8VC81</accession>
<dbReference type="SUPFAM" id="SSF49464">
    <property type="entry name" value="Carboxypeptidase regulatory domain-like"/>
    <property type="match status" value="1"/>
</dbReference>
<evidence type="ECO:0000256" key="8">
    <source>
        <dbReference type="PROSITE-ProRule" id="PRU01360"/>
    </source>
</evidence>
<dbReference type="RefSeq" id="WP_147743417.1">
    <property type="nucleotide sequence ID" value="NZ_VRUR01000001.1"/>
</dbReference>
<dbReference type="Pfam" id="PF00593">
    <property type="entry name" value="TonB_dep_Rec_b-barrel"/>
    <property type="match status" value="1"/>
</dbReference>
<dbReference type="Gene3D" id="2.40.170.20">
    <property type="entry name" value="TonB-dependent receptor, beta-barrel domain"/>
    <property type="match status" value="1"/>
</dbReference>
<dbReference type="Pfam" id="PF07715">
    <property type="entry name" value="Plug"/>
    <property type="match status" value="1"/>
</dbReference>
<dbReference type="Pfam" id="PF13715">
    <property type="entry name" value="CarbopepD_reg_2"/>
    <property type="match status" value="1"/>
</dbReference>
<dbReference type="AlphaFoldDB" id="A0A5C8VC81"/>
<dbReference type="PANTHER" id="PTHR30069">
    <property type="entry name" value="TONB-DEPENDENT OUTER MEMBRANE RECEPTOR"/>
    <property type="match status" value="1"/>
</dbReference>
<evidence type="ECO:0000256" key="5">
    <source>
        <dbReference type="ARBA" id="ARBA00023077"/>
    </source>
</evidence>
<keyword evidence="2 8" id="KW-0813">Transport</keyword>
<dbReference type="InterPro" id="IPR039426">
    <property type="entry name" value="TonB-dep_rcpt-like"/>
</dbReference>
<evidence type="ECO:0000256" key="4">
    <source>
        <dbReference type="ARBA" id="ARBA00022692"/>
    </source>
</evidence>
<protein>
    <submittedName>
        <fullName evidence="12">TonB-dependent receptor</fullName>
    </submittedName>
</protein>
<evidence type="ECO:0000256" key="6">
    <source>
        <dbReference type="ARBA" id="ARBA00023136"/>
    </source>
</evidence>
<comment type="subcellular location">
    <subcellularLocation>
        <location evidence="1 8">Cell outer membrane</location>
        <topology evidence="1 8">Multi-pass membrane protein</topology>
    </subcellularLocation>
</comment>
<dbReference type="Gene3D" id="2.60.40.1120">
    <property type="entry name" value="Carboxypeptidase-like, regulatory domain"/>
    <property type="match status" value="1"/>
</dbReference>
<feature type="domain" description="TonB-dependent receptor plug" evidence="11">
    <location>
        <begin position="111"/>
        <end position="214"/>
    </location>
</feature>
<sequence>MLLSFLTGWSQSGIIQGTVSENGKTLPFINIYLKGSKSGTATDRDGNYSITNLSPGNYVLIASAIGYEPFRKAILIGKDEIITLNIQLNQSAEALDEMVVTGTLKAVSRLESAVPVEVYKPSFLKKNPTPSIFEALQNVNGVRPQINCNVCNTGDIHINGLEGPYTLVLIDGMPIVSGLGTVYGLSGIPNSLIEQIEIVKGPASTLYGSEAVGGLINIITKHAPNAPEFFADAYLTGWGEYNLDVGTKIEVGKKTDLLLGVNYFNYDEIIDNNGDNFTDLTLQDRISVFQKWNFKREDAKVFSLAGRFFYEDRWGGELQWTPEFRGGDEIYGESIYTRRWEVLGKYQLPIDEKVMLSMSYNDHNQNSVYGDVLYLADQRIGFGQMTWDKSVGNHDLLFGSAIRYNYYDDNTPATQSADEVWIPSLFVQDELKLAKKHSILGGIRYDYDQRHGNIFTPRAAYKWKISDNDIFRINAGTGFRVVNLFTEDHAALTGSRDVIIAEELKPERSINVNLNYLKKIYADNGTFVGVDASAFYTHFSNIILPDYDTNPNQIIYDNLDGKSVSKGLSANIDLVLPNGLKFLVGATWQDVSNTENGITSRQILTESITGTWNVSYTFRSLDLTVDYTGNLYGPMRLPTLGELDPRQDFSPTWSIQNIQFTYKGLDKFEFYGGIKNLLDWTPNRGNPFIIARADDPFDQNVQFDPQGNVVATTDNPFALTFDPSYVYGPNQGIRGFFGLRYTVF</sequence>
<dbReference type="InterPro" id="IPR036942">
    <property type="entry name" value="Beta-barrel_TonB_sf"/>
</dbReference>
<dbReference type="InterPro" id="IPR000531">
    <property type="entry name" value="Beta-barrel_TonB"/>
</dbReference>
<dbReference type="GO" id="GO:0015344">
    <property type="term" value="F:siderophore uptake transmembrane transporter activity"/>
    <property type="evidence" value="ECO:0007669"/>
    <property type="project" value="TreeGrafter"/>
</dbReference>
<evidence type="ECO:0000256" key="2">
    <source>
        <dbReference type="ARBA" id="ARBA00022448"/>
    </source>
</evidence>
<dbReference type="InterPro" id="IPR037066">
    <property type="entry name" value="Plug_dom_sf"/>
</dbReference>
<keyword evidence="13" id="KW-1185">Reference proteome</keyword>
<keyword evidence="4 8" id="KW-0812">Transmembrane</keyword>
<dbReference type="SUPFAM" id="SSF56935">
    <property type="entry name" value="Porins"/>
    <property type="match status" value="1"/>
</dbReference>
<keyword evidence="12" id="KW-0675">Receptor</keyword>
<dbReference type="PROSITE" id="PS52016">
    <property type="entry name" value="TONB_DEPENDENT_REC_3"/>
    <property type="match status" value="1"/>
</dbReference>
<keyword evidence="7 8" id="KW-0998">Cell outer membrane</keyword>
<organism evidence="12 13">
    <name type="scientific">Flagellimonas hymeniacidonis</name>
    <dbReference type="NCBI Taxonomy" id="2603628"/>
    <lineage>
        <taxon>Bacteria</taxon>
        <taxon>Pseudomonadati</taxon>
        <taxon>Bacteroidota</taxon>
        <taxon>Flavobacteriia</taxon>
        <taxon>Flavobacteriales</taxon>
        <taxon>Flavobacteriaceae</taxon>
        <taxon>Flagellimonas</taxon>
    </lineage>
</organism>
<evidence type="ECO:0000259" key="11">
    <source>
        <dbReference type="Pfam" id="PF07715"/>
    </source>
</evidence>
<name>A0A5C8VC81_9FLAO</name>
<comment type="similarity">
    <text evidence="8 9">Belongs to the TonB-dependent receptor family.</text>
</comment>
<comment type="caution">
    <text evidence="12">The sequence shown here is derived from an EMBL/GenBank/DDBJ whole genome shotgun (WGS) entry which is preliminary data.</text>
</comment>
<keyword evidence="3 8" id="KW-1134">Transmembrane beta strand</keyword>